<keyword evidence="2" id="KW-1185">Reference proteome</keyword>
<sequence length="143" mass="15458">MIPDLKVTYLYHDADVIEVRVAAENAEFRGTADVYVGTDGLLEAAAALEGFPKNGRDRREVTFGAAGKQFAGGSVHLKFYCKDMAGHATFRATIEGDYGDMDVAESAIVHVDFDPASLDQFLVELRQVEIDHRGSASMITGAS</sequence>
<evidence type="ECO:0000313" key="1">
    <source>
        <dbReference type="EMBL" id="RZU40800.1"/>
    </source>
</evidence>
<dbReference type="OrthoDB" id="767565at2"/>
<proteinExistence type="predicted"/>
<accession>A0A4Q7YTB8</accession>
<dbReference type="EMBL" id="SHKW01000001">
    <property type="protein sequence ID" value="RZU40800.1"/>
    <property type="molecule type" value="Genomic_DNA"/>
</dbReference>
<dbReference type="Proteomes" id="UP000292958">
    <property type="component" value="Unassembled WGS sequence"/>
</dbReference>
<dbReference type="RefSeq" id="WP_130418822.1">
    <property type="nucleotide sequence ID" value="NZ_SHKW01000001.1"/>
</dbReference>
<name>A0A4Q7YTB8_9BACT</name>
<protein>
    <submittedName>
        <fullName evidence="1">Uncharacterized protein</fullName>
    </submittedName>
</protein>
<evidence type="ECO:0000313" key="2">
    <source>
        <dbReference type="Proteomes" id="UP000292958"/>
    </source>
</evidence>
<reference evidence="1 2" key="1">
    <citation type="submission" date="2019-02" db="EMBL/GenBank/DDBJ databases">
        <title>Genomic Encyclopedia of Archaeal and Bacterial Type Strains, Phase II (KMG-II): from individual species to whole genera.</title>
        <authorList>
            <person name="Goeker M."/>
        </authorList>
    </citation>
    <scope>NUCLEOTIDE SEQUENCE [LARGE SCALE GENOMIC DNA]</scope>
    <source>
        <strain evidence="1 2">DSM 18101</strain>
    </source>
</reference>
<dbReference type="AlphaFoldDB" id="A0A4Q7YTB8"/>
<organism evidence="1 2">
    <name type="scientific">Edaphobacter modestus</name>
    <dbReference type="NCBI Taxonomy" id="388466"/>
    <lineage>
        <taxon>Bacteria</taxon>
        <taxon>Pseudomonadati</taxon>
        <taxon>Acidobacteriota</taxon>
        <taxon>Terriglobia</taxon>
        <taxon>Terriglobales</taxon>
        <taxon>Acidobacteriaceae</taxon>
        <taxon>Edaphobacter</taxon>
    </lineage>
</organism>
<comment type="caution">
    <text evidence="1">The sequence shown here is derived from an EMBL/GenBank/DDBJ whole genome shotgun (WGS) entry which is preliminary data.</text>
</comment>
<gene>
    <name evidence="1" type="ORF">BDD14_2283</name>
</gene>